<organism evidence="5 6">
    <name type="scientific">Thermopolyspora flexuosa</name>
    <dbReference type="NCBI Taxonomy" id="103836"/>
    <lineage>
        <taxon>Bacteria</taxon>
        <taxon>Bacillati</taxon>
        <taxon>Actinomycetota</taxon>
        <taxon>Actinomycetes</taxon>
        <taxon>Streptosporangiales</taxon>
        <taxon>Streptosporangiaceae</taxon>
        <taxon>Thermopolyspora</taxon>
    </lineage>
</organism>
<dbReference type="Pfam" id="PF01297">
    <property type="entry name" value="ZnuA"/>
    <property type="match status" value="1"/>
</dbReference>
<evidence type="ECO:0000256" key="2">
    <source>
        <dbReference type="ARBA" id="ARBA00022448"/>
    </source>
</evidence>
<comment type="similarity">
    <text evidence="1 4">Belongs to the bacterial solute-binding protein 9 family.</text>
</comment>
<dbReference type="InterPro" id="IPR006128">
    <property type="entry name" value="Lipoprotein_PsaA-like"/>
</dbReference>
<dbReference type="GO" id="GO:0046872">
    <property type="term" value="F:metal ion binding"/>
    <property type="evidence" value="ECO:0007669"/>
    <property type="project" value="InterPro"/>
</dbReference>
<dbReference type="PANTHER" id="PTHR42953:SF3">
    <property type="entry name" value="HIGH-AFFINITY ZINC UPTAKE SYSTEM PROTEIN ZNUA"/>
    <property type="match status" value="1"/>
</dbReference>
<reference evidence="5 6" key="1">
    <citation type="submission" date="2019-06" db="EMBL/GenBank/DDBJ databases">
        <title>Sequencing the genomes of 1000 actinobacteria strains.</title>
        <authorList>
            <person name="Klenk H.-P."/>
        </authorList>
    </citation>
    <scope>NUCLEOTIDE SEQUENCE [LARGE SCALE GENOMIC DNA]</scope>
    <source>
        <strain evidence="5 6">DSM 43186</strain>
    </source>
</reference>
<dbReference type="Proteomes" id="UP000319213">
    <property type="component" value="Unassembled WGS sequence"/>
</dbReference>
<keyword evidence="6" id="KW-1185">Reference proteome</keyword>
<dbReference type="GO" id="GO:0007155">
    <property type="term" value="P:cell adhesion"/>
    <property type="evidence" value="ECO:0007669"/>
    <property type="project" value="InterPro"/>
</dbReference>
<dbReference type="RefSeq" id="WP_229788343.1">
    <property type="nucleotide sequence ID" value="NZ_BMPV01000001.1"/>
</dbReference>
<sequence length="336" mass="35383">MKRETSRHRPAFPTVSRSAVASRVAALRRPAAAIAGGLALLAATACGSPTGASGGSPGGDRPKVLAAFYPLEWVSARVAGSDAEVGTLTAPGVEPHDLELTPRQIAEIAEADLVVYLKGVQPAVDEAVAEHAPDRSFDVASVVGTIPAAEEPGHEEDEEGHGHEGTEYDPHLWLDPSRFATVATRLGDRLAEADAAHADGYRSRAAATAKELTDLDKEMSDGLADCARRTVVTSHAAFGYLAERYRLKQVGISGIDPESEPSPARLAEVAKVAKQEKITTIFTEDLVNPKVAEVLAAEVGAKTEVLNPIESRPETGDYLSAARENLARLRTALGCS</sequence>
<evidence type="ECO:0000256" key="4">
    <source>
        <dbReference type="RuleBase" id="RU003512"/>
    </source>
</evidence>
<dbReference type="EMBL" id="VFPQ01000001">
    <property type="protein sequence ID" value="TQM76251.1"/>
    <property type="molecule type" value="Genomic_DNA"/>
</dbReference>
<evidence type="ECO:0000313" key="6">
    <source>
        <dbReference type="Proteomes" id="UP000319213"/>
    </source>
</evidence>
<evidence type="ECO:0000313" key="5">
    <source>
        <dbReference type="EMBL" id="TQM76251.1"/>
    </source>
</evidence>
<dbReference type="InterPro" id="IPR050492">
    <property type="entry name" value="Bact_metal-bind_prot9"/>
</dbReference>
<name>A0A543J0A4_9ACTN</name>
<comment type="caution">
    <text evidence="5">The sequence shown here is derived from an EMBL/GenBank/DDBJ whole genome shotgun (WGS) entry which is preliminary data.</text>
</comment>
<dbReference type="SUPFAM" id="SSF53807">
    <property type="entry name" value="Helical backbone' metal receptor"/>
    <property type="match status" value="1"/>
</dbReference>
<proteinExistence type="inferred from homology"/>
<evidence type="ECO:0000256" key="1">
    <source>
        <dbReference type="ARBA" id="ARBA00011028"/>
    </source>
</evidence>
<accession>A0A543J0A4</accession>
<dbReference type="Gene3D" id="3.40.50.1980">
    <property type="entry name" value="Nitrogenase molybdenum iron protein domain"/>
    <property type="match status" value="2"/>
</dbReference>
<dbReference type="GO" id="GO:0030001">
    <property type="term" value="P:metal ion transport"/>
    <property type="evidence" value="ECO:0007669"/>
    <property type="project" value="InterPro"/>
</dbReference>
<protein>
    <submittedName>
        <fullName evidence="5">Zinc transport system substrate-binding protein</fullName>
    </submittedName>
</protein>
<dbReference type="PANTHER" id="PTHR42953">
    <property type="entry name" value="HIGH-AFFINITY ZINC UPTAKE SYSTEM PROTEIN ZNUA-RELATED"/>
    <property type="match status" value="1"/>
</dbReference>
<dbReference type="PRINTS" id="PR00690">
    <property type="entry name" value="ADHESNFAMILY"/>
</dbReference>
<keyword evidence="2 4" id="KW-0813">Transport</keyword>
<keyword evidence="3" id="KW-0732">Signal</keyword>
<evidence type="ECO:0000256" key="3">
    <source>
        <dbReference type="ARBA" id="ARBA00022729"/>
    </source>
</evidence>
<gene>
    <name evidence="5" type="ORF">FHX40_2983</name>
</gene>
<dbReference type="InterPro" id="IPR006127">
    <property type="entry name" value="ZnuA-like"/>
</dbReference>
<dbReference type="AlphaFoldDB" id="A0A543J0A4"/>